<protein>
    <submittedName>
        <fullName evidence="4">DUF883 domain-containing protein</fullName>
    </submittedName>
</protein>
<keyword evidence="2" id="KW-0472">Membrane</keyword>
<dbReference type="Pfam" id="PF19029">
    <property type="entry name" value="DUF883_C"/>
    <property type="match status" value="1"/>
</dbReference>
<organism evidence="4 5">
    <name type="scientific">Paraburkholderia translucens</name>
    <dbReference type="NCBI Taxonomy" id="2886945"/>
    <lineage>
        <taxon>Bacteria</taxon>
        <taxon>Pseudomonadati</taxon>
        <taxon>Pseudomonadota</taxon>
        <taxon>Betaproteobacteria</taxon>
        <taxon>Burkholderiales</taxon>
        <taxon>Burkholderiaceae</taxon>
        <taxon>Paraburkholderia</taxon>
    </lineage>
</organism>
<dbReference type="PANTHER" id="PTHR35893">
    <property type="entry name" value="INNER MEMBRANE PROTEIN-RELATED"/>
    <property type="match status" value="1"/>
</dbReference>
<feature type="domain" description="DUF883" evidence="3">
    <location>
        <begin position="63"/>
        <end position="91"/>
    </location>
</feature>
<dbReference type="InterPro" id="IPR043605">
    <property type="entry name" value="DUF883_C"/>
</dbReference>
<evidence type="ECO:0000256" key="1">
    <source>
        <dbReference type="SAM" id="MobiDB-lite"/>
    </source>
</evidence>
<evidence type="ECO:0000256" key="2">
    <source>
        <dbReference type="SAM" id="Phobius"/>
    </source>
</evidence>
<evidence type="ECO:0000313" key="5">
    <source>
        <dbReference type="Proteomes" id="UP001430614"/>
    </source>
</evidence>
<comment type="caution">
    <text evidence="4">The sequence shown here is derived from an EMBL/GenBank/DDBJ whole genome shotgun (WGS) entry which is preliminary data.</text>
</comment>
<feature type="compositionally biased region" description="Polar residues" evidence="1">
    <location>
        <begin position="1"/>
        <end position="21"/>
    </location>
</feature>
<accession>A0ABS8KCN3</accession>
<reference evidence="4 5" key="1">
    <citation type="submission" date="2021-11" db="EMBL/GenBank/DDBJ databases">
        <authorList>
            <person name="Oh E.-T."/>
            <person name="Kim S.-B."/>
        </authorList>
    </citation>
    <scope>NUCLEOTIDE SEQUENCE [LARGE SCALE GENOMIC DNA]</scope>
    <source>
        <strain evidence="4 5">MMS20-SJTN17</strain>
    </source>
</reference>
<keyword evidence="2" id="KW-0812">Transmembrane</keyword>
<proteinExistence type="predicted"/>
<dbReference type="PANTHER" id="PTHR35893:SF3">
    <property type="entry name" value="INNER MEMBRANE PROTEIN"/>
    <property type="match status" value="1"/>
</dbReference>
<dbReference type="RefSeq" id="WP_230561383.1">
    <property type="nucleotide sequence ID" value="NZ_JAJITC010000005.1"/>
</dbReference>
<feature type="transmembrane region" description="Helical" evidence="2">
    <location>
        <begin position="71"/>
        <end position="89"/>
    </location>
</feature>
<dbReference type="EMBL" id="JAJITC010000005">
    <property type="protein sequence ID" value="MCC8402530.1"/>
    <property type="molecule type" value="Genomic_DNA"/>
</dbReference>
<keyword evidence="5" id="KW-1185">Reference proteome</keyword>
<keyword evidence="2" id="KW-1133">Transmembrane helix</keyword>
<evidence type="ECO:0000259" key="3">
    <source>
        <dbReference type="Pfam" id="PF19029"/>
    </source>
</evidence>
<evidence type="ECO:0000313" key="4">
    <source>
        <dbReference type="EMBL" id="MCC8402530.1"/>
    </source>
</evidence>
<feature type="region of interest" description="Disordered" evidence="1">
    <location>
        <begin position="1"/>
        <end position="27"/>
    </location>
</feature>
<gene>
    <name evidence="4" type="ORF">LJ655_11615</name>
</gene>
<dbReference type="InterPro" id="IPR010279">
    <property type="entry name" value="YqjD/ElaB"/>
</dbReference>
<name>A0ABS8KCN3_9BURK</name>
<sequence>MSDTNATPADLENQVSETESAPSIEKTSKLLERARAKLEGARKKAVDVQVVAVESGKKAARTTDDFVHEHPWTSVSIAAGIGLLIGLLINRE</sequence>
<dbReference type="Proteomes" id="UP001430614">
    <property type="component" value="Unassembled WGS sequence"/>
</dbReference>